<evidence type="ECO:0000313" key="1">
    <source>
        <dbReference type="EMBL" id="SUA25299.1"/>
    </source>
</evidence>
<sequence>MLKRADSACLPAKKIGIDVDAARSAGIHYGGTTRSIIKQAPEKGGIPKSGTEIAARIGGIPQPAGETVGSSRNVGYFRPPFSGC</sequence>
<dbReference type="EMBL" id="UGRI01000001">
    <property type="protein sequence ID" value="SUA25299.1"/>
    <property type="molecule type" value="Genomic_DNA"/>
</dbReference>
<proteinExistence type="predicted"/>
<gene>
    <name evidence="1" type="ORF">NCTC11421_03315</name>
</gene>
<name>A0A378W1L9_NEIGO</name>
<dbReference type="AlphaFoldDB" id="A0A378W1L9"/>
<protein>
    <submittedName>
        <fullName evidence="1">Uncharacterized protein</fullName>
    </submittedName>
</protein>
<reference evidence="1" key="1">
    <citation type="submission" date="2018-06" db="EMBL/GenBank/DDBJ databases">
        <authorList>
            <consortium name="Pathogen Informatics"/>
            <person name="Doyle S."/>
        </authorList>
    </citation>
    <scope>NUCLEOTIDE SEQUENCE [LARGE SCALE GENOMIC DNA]</scope>
    <source>
        <strain evidence="1">NCTC11421</strain>
    </source>
</reference>
<organism evidence="1">
    <name type="scientific">Neisseria gonorrhoeae</name>
    <dbReference type="NCBI Taxonomy" id="485"/>
    <lineage>
        <taxon>Bacteria</taxon>
        <taxon>Pseudomonadati</taxon>
        <taxon>Pseudomonadota</taxon>
        <taxon>Betaproteobacteria</taxon>
        <taxon>Neisseriales</taxon>
        <taxon>Neisseriaceae</taxon>
        <taxon>Neisseria</taxon>
    </lineage>
</organism>
<accession>A0A378W1L9</accession>